<accession>A0ABX1C7I5</accession>
<dbReference type="Pfam" id="PF12957">
    <property type="entry name" value="DUF3846"/>
    <property type="match status" value="1"/>
</dbReference>
<sequence length="119" mass="12418">MSAVTITPAIVVIDDVPEGIGTLEWLQSAVGGYVQAVSLGTDRVLWIGEDGKHCQPLHPMATLLARRLEAIDPADWIAGVAVITGTTPDGSTAPLTGEQLHQTTRDLVHALKAKAATAS</sequence>
<dbReference type="Proteomes" id="UP000727056">
    <property type="component" value="Unassembled WGS sequence"/>
</dbReference>
<gene>
    <name evidence="2" type="ORF">HCN52_00885</name>
</gene>
<feature type="domain" description="DUF3846" evidence="1">
    <location>
        <begin position="15"/>
        <end position="105"/>
    </location>
</feature>
<evidence type="ECO:0000313" key="3">
    <source>
        <dbReference type="Proteomes" id="UP000727056"/>
    </source>
</evidence>
<evidence type="ECO:0000313" key="2">
    <source>
        <dbReference type="EMBL" id="NJQ13540.1"/>
    </source>
</evidence>
<proteinExistence type="predicted"/>
<keyword evidence="3" id="KW-1185">Reference proteome</keyword>
<dbReference type="EMBL" id="JAAVJC010000002">
    <property type="protein sequence ID" value="NJQ13540.1"/>
    <property type="molecule type" value="Genomic_DNA"/>
</dbReference>
<dbReference type="RefSeq" id="WP_168086374.1">
    <property type="nucleotide sequence ID" value="NZ_BHZH01000675.1"/>
</dbReference>
<name>A0ABX1C7I5_9ACTN</name>
<dbReference type="InterPro" id="IPR024559">
    <property type="entry name" value="DUF3846"/>
</dbReference>
<protein>
    <submittedName>
        <fullName evidence="2">DUF3846 domain-containing protein</fullName>
    </submittedName>
</protein>
<organism evidence="2 3">
    <name type="scientific">Streptomyces bohaiensis</name>
    <dbReference type="NCBI Taxonomy" id="1431344"/>
    <lineage>
        <taxon>Bacteria</taxon>
        <taxon>Bacillati</taxon>
        <taxon>Actinomycetota</taxon>
        <taxon>Actinomycetes</taxon>
        <taxon>Kitasatosporales</taxon>
        <taxon>Streptomycetaceae</taxon>
        <taxon>Streptomyces</taxon>
    </lineage>
</organism>
<evidence type="ECO:0000259" key="1">
    <source>
        <dbReference type="Pfam" id="PF12957"/>
    </source>
</evidence>
<comment type="caution">
    <text evidence="2">The sequence shown here is derived from an EMBL/GenBank/DDBJ whole genome shotgun (WGS) entry which is preliminary data.</text>
</comment>
<reference evidence="2 3" key="1">
    <citation type="submission" date="2020-03" db="EMBL/GenBank/DDBJ databases">
        <title>Draft genome of Streptomyces sp. ventii, isolated from the Axial Seamount in the Pacific Ocean, and resequencing of the two type strains Streptomyces lonarensis strain NCL 716 and Streptomyces bohaiensis strain 11A07.</title>
        <authorList>
            <person name="Loughran R.M."/>
            <person name="Pfannmuller K.M."/>
            <person name="Wasson B.J."/>
            <person name="Deadmond M.C."/>
            <person name="Paddock B.E."/>
            <person name="Koyack M.J."/>
            <person name="Gallegos D.A."/>
            <person name="Mitchell E.A."/>
            <person name="Ushijima B."/>
            <person name="Saw J.H."/>
            <person name="Mcphail K.L."/>
            <person name="Videau P."/>
        </authorList>
    </citation>
    <scope>NUCLEOTIDE SEQUENCE [LARGE SCALE GENOMIC DNA]</scope>
    <source>
        <strain evidence="2 3">11A07</strain>
    </source>
</reference>